<protein>
    <submittedName>
        <fullName evidence="4">Concanavalin A-like lectin/glucanase superfamily protein</fullName>
    </submittedName>
</protein>
<keyword evidence="1" id="KW-0732">Signal</keyword>
<dbReference type="AlphaFoldDB" id="A0A2M9CV78"/>
<comment type="caution">
    <text evidence="4">The sequence shown here is derived from an EMBL/GenBank/DDBJ whole genome shotgun (WGS) entry which is preliminary data.</text>
</comment>
<dbReference type="SUPFAM" id="SSF49899">
    <property type="entry name" value="Concanavalin A-like lectins/glucanases"/>
    <property type="match status" value="1"/>
</dbReference>
<dbReference type="EMBL" id="PGFG01000001">
    <property type="protein sequence ID" value="PJJ75824.1"/>
    <property type="molecule type" value="Genomic_DNA"/>
</dbReference>
<proteinExistence type="predicted"/>
<dbReference type="InterPro" id="IPR006558">
    <property type="entry name" value="LamG-like"/>
</dbReference>
<evidence type="ECO:0000313" key="4">
    <source>
        <dbReference type="EMBL" id="PJJ75824.1"/>
    </source>
</evidence>
<keyword evidence="4" id="KW-0430">Lectin</keyword>
<dbReference type="Proteomes" id="UP000230000">
    <property type="component" value="Unassembled WGS sequence"/>
</dbReference>
<reference evidence="4 5" key="1">
    <citation type="submission" date="2017-11" db="EMBL/GenBank/DDBJ databases">
        <title>Genomic Encyclopedia of Archaeal and Bacterial Type Strains, Phase II (KMG-II): From Individual Species to Whole Genera.</title>
        <authorList>
            <person name="Goeker M."/>
        </authorList>
    </citation>
    <scope>NUCLEOTIDE SEQUENCE [LARGE SCALE GENOMIC DNA]</scope>
    <source>
        <strain evidence="4 5">DSM 27268</strain>
    </source>
</reference>
<dbReference type="Pfam" id="PF13385">
    <property type="entry name" value="Laminin_G_3"/>
    <property type="match status" value="1"/>
</dbReference>
<dbReference type="Gene3D" id="1.20.1270.90">
    <property type="entry name" value="AF1782-like"/>
    <property type="match status" value="1"/>
</dbReference>
<evidence type="ECO:0000259" key="3">
    <source>
        <dbReference type="SMART" id="SM00560"/>
    </source>
</evidence>
<keyword evidence="2" id="KW-1015">Disulfide bond</keyword>
<dbReference type="PANTHER" id="PTHR47635:SF2">
    <property type="entry name" value="LAMG-LIKE JELLYROLL FOLD DOMAIN-CONTAINING PROTEIN"/>
    <property type="match status" value="1"/>
</dbReference>
<name>A0A2M9CV78_9BACT</name>
<sequence length="352" mass="39336">MKNNIFASTLFTITLASLIIYSGCKKHTIIPQYNPDKSALISLIDSATNLLNSIQEGNKPGDYAPGSKDTLLVTINLAIQVKNQNIYTQQQVDNTVSNLRRVIEFVKSRVIQEVSQANLVAQWKFDGNTNDATGNGHNGKLESGWIGTDASNAILGNTLPQPTTDRFGRRDMAYYFAKGSYIEVPYDRALNPQSFTISLWVNVDTIYAGNYMLSLNRWNGYKFQLQSNNFLFLTVNTDQGIHDVDDNPGTVPLHTWTHVAVSYTSGMLKFYINGEVVKTVQVLGNPITLSSPVNLVIGNELPKETYNFTDPNNPNYFWGANYFTGSLDDIRFYNTALSDADIYSIYLIEKSL</sequence>
<dbReference type="GO" id="GO:0005975">
    <property type="term" value="P:carbohydrate metabolic process"/>
    <property type="evidence" value="ECO:0007669"/>
    <property type="project" value="UniProtKB-ARBA"/>
</dbReference>
<dbReference type="PANTHER" id="PTHR47635">
    <property type="entry name" value="CUB DOMAIN-CONTAINING PROTEIN"/>
    <property type="match status" value="1"/>
</dbReference>
<dbReference type="SMART" id="SM00560">
    <property type="entry name" value="LamGL"/>
    <property type="match status" value="1"/>
</dbReference>
<feature type="domain" description="LamG-like jellyroll fold" evidence="3">
    <location>
        <begin position="193"/>
        <end position="340"/>
    </location>
</feature>
<dbReference type="GO" id="GO:0004553">
    <property type="term" value="F:hydrolase activity, hydrolyzing O-glycosyl compounds"/>
    <property type="evidence" value="ECO:0007669"/>
    <property type="project" value="UniProtKB-ARBA"/>
</dbReference>
<evidence type="ECO:0000313" key="5">
    <source>
        <dbReference type="Proteomes" id="UP000230000"/>
    </source>
</evidence>
<accession>A0A2M9CV78</accession>
<dbReference type="InterPro" id="IPR013320">
    <property type="entry name" value="ConA-like_dom_sf"/>
</dbReference>
<dbReference type="GO" id="GO:0030246">
    <property type="term" value="F:carbohydrate binding"/>
    <property type="evidence" value="ECO:0007669"/>
    <property type="project" value="UniProtKB-KW"/>
</dbReference>
<dbReference type="RefSeq" id="WP_100314380.1">
    <property type="nucleotide sequence ID" value="NZ_PGFG01000001.1"/>
</dbReference>
<evidence type="ECO:0000256" key="2">
    <source>
        <dbReference type="ARBA" id="ARBA00023157"/>
    </source>
</evidence>
<organism evidence="4 5">
    <name type="scientific">Thermoflavifilum aggregans</name>
    <dbReference type="NCBI Taxonomy" id="454188"/>
    <lineage>
        <taxon>Bacteria</taxon>
        <taxon>Pseudomonadati</taxon>
        <taxon>Bacteroidota</taxon>
        <taxon>Chitinophagia</taxon>
        <taxon>Chitinophagales</taxon>
        <taxon>Chitinophagaceae</taxon>
        <taxon>Thermoflavifilum</taxon>
    </lineage>
</organism>
<gene>
    <name evidence="4" type="ORF">BXY57_1414</name>
</gene>
<dbReference type="OrthoDB" id="9814380at2"/>
<evidence type="ECO:0000256" key="1">
    <source>
        <dbReference type="ARBA" id="ARBA00022729"/>
    </source>
</evidence>
<dbReference type="Gene3D" id="2.60.120.200">
    <property type="match status" value="1"/>
</dbReference>
<keyword evidence="5" id="KW-1185">Reference proteome</keyword>